<dbReference type="GO" id="GO:0009098">
    <property type="term" value="P:L-leucine biosynthetic process"/>
    <property type="evidence" value="ECO:0007669"/>
    <property type="project" value="UniProtKB-UniRule"/>
</dbReference>
<evidence type="ECO:0000256" key="6">
    <source>
        <dbReference type="ARBA" id="ARBA00022430"/>
    </source>
</evidence>
<dbReference type="EC" id="4.2.1.33" evidence="10"/>
<dbReference type="Pfam" id="PF00694">
    <property type="entry name" value="Aconitase_C"/>
    <property type="match status" value="1"/>
</dbReference>
<dbReference type="SUPFAM" id="SSF52016">
    <property type="entry name" value="LeuD/IlvD-like"/>
    <property type="match status" value="1"/>
</dbReference>
<feature type="domain" description="Aconitase A/isopropylmalate dehydratase small subunit swivel" evidence="11">
    <location>
        <begin position="1"/>
        <end position="122"/>
    </location>
</feature>
<evidence type="ECO:0000256" key="8">
    <source>
        <dbReference type="ARBA" id="ARBA00023239"/>
    </source>
</evidence>
<dbReference type="PANTHER" id="PTHR43345">
    <property type="entry name" value="3-ISOPROPYLMALATE DEHYDRATASE SMALL SUBUNIT 2-RELATED-RELATED"/>
    <property type="match status" value="1"/>
</dbReference>
<keyword evidence="9 10" id="KW-0100">Branched-chain amino acid biosynthesis</keyword>
<dbReference type="CDD" id="cd01577">
    <property type="entry name" value="IPMI_Swivel"/>
    <property type="match status" value="1"/>
</dbReference>
<dbReference type="Gene3D" id="3.20.19.10">
    <property type="entry name" value="Aconitase, domain 4"/>
    <property type="match status" value="1"/>
</dbReference>
<proteinExistence type="inferred from homology"/>
<comment type="similarity">
    <text evidence="4 10">Belongs to the LeuD family. LeuD type 1 subfamily.</text>
</comment>
<dbReference type="InterPro" id="IPR000573">
    <property type="entry name" value="AconitaseA/IPMdHydase_ssu_swvl"/>
</dbReference>
<dbReference type="InterPro" id="IPR033940">
    <property type="entry name" value="IPMI_Swivel"/>
</dbReference>
<dbReference type="InterPro" id="IPR004431">
    <property type="entry name" value="3-IsopropMal_deHydase_ssu"/>
</dbReference>
<evidence type="ECO:0000256" key="5">
    <source>
        <dbReference type="ARBA" id="ARBA00011271"/>
    </source>
</evidence>
<comment type="subunit">
    <text evidence="5 10">Heterodimer of LeuC and LeuD.</text>
</comment>
<dbReference type="GO" id="GO:0009316">
    <property type="term" value="C:3-isopropylmalate dehydratase complex"/>
    <property type="evidence" value="ECO:0007669"/>
    <property type="project" value="InterPro"/>
</dbReference>
<evidence type="ECO:0000256" key="4">
    <source>
        <dbReference type="ARBA" id="ARBA00009845"/>
    </source>
</evidence>
<keyword evidence="7 10" id="KW-0028">Amino-acid biosynthesis</keyword>
<evidence type="ECO:0000256" key="1">
    <source>
        <dbReference type="ARBA" id="ARBA00000491"/>
    </source>
</evidence>
<evidence type="ECO:0000256" key="3">
    <source>
        <dbReference type="ARBA" id="ARBA00004729"/>
    </source>
</evidence>
<evidence type="ECO:0000256" key="2">
    <source>
        <dbReference type="ARBA" id="ARBA00002695"/>
    </source>
</evidence>
<sequence>MQAFTRLDGRAAPLSLANIDTDQIIPKQFLKTVEREGLGKGLFFDFRFDPNGNEIADFVLNRPEYKGSSVLIAGDNFGCGSSREHAPWALMDFGIMCVISTSFADIFNNNCFNNGLLPVVLAPDEVSLLMDEAKGGNHMVSVDLEAQTVVSPSGKTFSFQIDPVRKEKMLKGLDAIGETLQHATDIDVFESKRAIGQPWLES</sequence>
<keyword evidence="6 10" id="KW-0432">Leucine biosynthesis</keyword>
<protein>
    <recommendedName>
        <fullName evidence="10">3-isopropylmalate dehydratase small subunit</fullName>
        <ecNumber evidence="10">4.2.1.33</ecNumber>
    </recommendedName>
    <alternativeName>
        <fullName evidence="10">Alpha-IPM isomerase</fullName>
        <shortName evidence="10">IPMI</shortName>
    </alternativeName>
    <alternativeName>
        <fullName evidence="10">Isopropylmalate isomerase</fullName>
    </alternativeName>
</protein>
<dbReference type="PANTHER" id="PTHR43345:SF5">
    <property type="entry name" value="3-ISOPROPYLMALATE DEHYDRATASE SMALL SUBUNIT"/>
    <property type="match status" value="1"/>
</dbReference>
<dbReference type="RefSeq" id="WP_165257450.1">
    <property type="nucleotide sequence ID" value="NZ_JAAKGT010000002.1"/>
</dbReference>
<comment type="catalytic activity">
    <reaction evidence="1 10">
        <text>(2R,3S)-3-isopropylmalate = (2S)-2-isopropylmalate</text>
        <dbReference type="Rhea" id="RHEA:32287"/>
        <dbReference type="ChEBI" id="CHEBI:1178"/>
        <dbReference type="ChEBI" id="CHEBI:35121"/>
        <dbReference type="EC" id="4.2.1.33"/>
    </reaction>
</comment>
<evidence type="ECO:0000256" key="10">
    <source>
        <dbReference type="HAMAP-Rule" id="MF_01031"/>
    </source>
</evidence>
<comment type="caution">
    <text evidence="12">The sequence shown here is derived from an EMBL/GenBank/DDBJ whole genome shotgun (WGS) entry which is preliminary data.</text>
</comment>
<evidence type="ECO:0000313" key="12">
    <source>
        <dbReference type="EMBL" id="NGM49502.1"/>
    </source>
</evidence>
<comment type="function">
    <text evidence="2 10">Catalyzes the isomerization between 2-isopropylmalate and 3-isopropylmalate, via the formation of 2-isopropylmaleate.</text>
</comment>
<accession>A0A6G4QVE5</accession>
<dbReference type="InterPro" id="IPR015928">
    <property type="entry name" value="Aconitase/3IPM_dehydase_swvl"/>
</dbReference>
<dbReference type="NCBIfam" id="TIGR00171">
    <property type="entry name" value="leuD"/>
    <property type="match status" value="1"/>
</dbReference>
<dbReference type="GO" id="GO:0003861">
    <property type="term" value="F:3-isopropylmalate dehydratase activity"/>
    <property type="evidence" value="ECO:0007669"/>
    <property type="project" value="UniProtKB-UniRule"/>
</dbReference>
<name>A0A6G4QVE5_9CAUL</name>
<dbReference type="HAMAP" id="MF_01031">
    <property type="entry name" value="LeuD_type1"/>
    <property type="match status" value="1"/>
</dbReference>
<evidence type="ECO:0000259" key="11">
    <source>
        <dbReference type="Pfam" id="PF00694"/>
    </source>
</evidence>
<dbReference type="UniPathway" id="UPA00048">
    <property type="reaction ID" value="UER00071"/>
</dbReference>
<keyword evidence="8 10" id="KW-0456">Lyase</keyword>
<gene>
    <name evidence="10 12" type="primary">leuD</name>
    <name evidence="12" type="ORF">G5B46_07780</name>
</gene>
<dbReference type="AlphaFoldDB" id="A0A6G4QVE5"/>
<organism evidence="12">
    <name type="scientific">Caulobacter sp. 602-2</name>
    <dbReference type="NCBI Taxonomy" id="2710887"/>
    <lineage>
        <taxon>Bacteria</taxon>
        <taxon>Pseudomonadati</taxon>
        <taxon>Pseudomonadota</taxon>
        <taxon>Alphaproteobacteria</taxon>
        <taxon>Caulobacterales</taxon>
        <taxon>Caulobacteraceae</taxon>
        <taxon>Caulobacter</taxon>
    </lineage>
</organism>
<evidence type="ECO:0000256" key="9">
    <source>
        <dbReference type="ARBA" id="ARBA00023304"/>
    </source>
</evidence>
<dbReference type="NCBIfam" id="NF002458">
    <property type="entry name" value="PRK01641.1"/>
    <property type="match status" value="1"/>
</dbReference>
<dbReference type="InterPro" id="IPR050075">
    <property type="entry name" value="LeuD"/>
</dbReference>
<dbReference type="FunFam" id="3.20.19.10:FF:000003">
    <property type="entry name" value="3-isopropylmalate dehydratase small subunit"/>
    <property type="match status" value="1"/>
</dbReference>
<evidence type="ECO:0000256" key="7">
    <source>
        <dbReference type="ARBA" id="ARBA00022605"/>
    </source>
</evidence>
<reference evidence="12" key="1">
    <citation type="submission" date="2020-02" db="EMBL/GenBank/DDBJ databases">
        <authorList>
            <person name="Gao J."/>
            <person name="Sun J."/>
        </authorList>
    </citation>
    <scope>NUCLEOTIDE SEQUENCE</scope>
    <source>
        <strain evidence="12">602-2</strain>
    </source>
</reference>
<comment type="pathway">
    <text evidence="3 10">Amino-acid biosynthesis; L-leucine biosynthesis; L-leucine from 3-methyl-2-oxobutanoate: step 2/4.</text>
</comment>
<dbReference type="EMBL" id="JAAKGT010000002">
    <property type="protein sequence ID" value="NGM49502.1"/>
    <property type="molecule type" value="Genomic_DNA"/>
</dbReference>